<keyword evidence="1 4" id="KW-0489">Methyltransferase</keyword>
<feature type="active site" description="Nucleophile" evidence="4">
    <location>
        <position position="409"/>
    </location>
</feature>
<proteinExistence type="inferred from homology"/>
<dbReference type="Pfam" id="PF05958">
    <property type="entry name" value="tRNA_U5-meth_tr"/>
    <property type="match status" value="1"/>
</dbReference>
<name>A0ABT6QY97_9BACL</name>
<accession>A0ABT6QY97</accession>
<feature type="binding site" evidence="4">
    <location>
        <position position="382"/>
    </location>
    <ligand>
        <name>S-adenosyl-L-methionine</name>
        <dbReference type="ChEBI" id="CHEBI:59789"/>
    </ligand>
</feature>
<dbReference type="PANTHER" id="PTHR11061:SF30">
    <property type="entry name" value="TRNA (URACIL(54)-C(5))-METHYLTRANSFERASE"/>
    <property type="match status" value="1"/>
</dbReference>
<dbReference type="Gene3D" id="3.40.50.150">
    <property type="entry name" value="Vaccinia Virus protein VP39"/>
    <property type="match status" value="1"/>
</dbReference>
<evidence type="ECO:0000256" key="4">
    <source>
        <dbReference type="PROSITE-ProRule" id="PRU01024"/>
    </source>
</evidence>
<dbReference type="PANTHER" id="PTHR11061">
    <property type="entry name" value="RNA M5U METHYLTRANSFERASE"/>
    <property type="match status" value="1"/>
</dbReference>
<dbReference type="InterPro" id="IPR002792">
    <property type="entry name" value="TRAM_dom"/>
</dbReference>
<organism evidence="7 8">
    <name type="scientific">Exiguobacterium antarcticum</name>
    <dbReference type="NCBI Taxonomy" id="132920"/>
    <lineage>
        <taxon>Bacteria</taxon>
        <taxon>Bacillati</taxon>
        <taxon>Bacillota</taxon>
        <taxon>Bacilli</taxon>
        <taxon>Bacillales</taxon>
        <taxon>Bacillales Family XII. Incertae Sedis</taxon>
        <taxon>Exiguobacterium</taxon>
    </lineage>
</organism>
<dbReference type="PROSITE" id="PS50926">
    <property type="entry name" value="TRAM"/>
    <property type="match status" value="1"/>
</dbReference>
<feature type="binding site" evidence="4">
    <location>
        <position position="334"/>
    </location>
    <ligand>
        <name>S-adenosyl-L-methionine</name>
        <dbReference type="ChEBI" id="CHEBI:59789"/>
    </ligand>
</feature>
<keyword evidence="2 4" id="KW-0808">Transferase</keyword>
<dbReference type="PROSITE" id="PS01231">
    <property type="entry name" value="TRMA_2"/>
    <property type="match status" value="1"/>
</dbReference>
<feature type="binding site" evidence="4">
    <location>
        <position position="313"/>
    </location>
    <ligand>
        <name>S-adenosyl-L-methionine</name>
        <dbReference type="ChEBI" id="CHEBI:59789"/>
    </ligand>
</feature>
<reference evidence="7 8" key="1">
    <citation type="submission" date="2023-04" db="EMBL/GenBank/DDBJ databases">
        <title>Antarctic isolates genomes.</title>
        <authorList>
            <person name="Dimov S.G."/>
        </authorList>
    </citation>
    <scope>NUCLEOTIDE SEQUENCE [LARGE SCALE GENOMIC DNA]</scope>
    <source>
        <strain evidence="7 8">AL19</strain>
    </source>
</reference>
<dbReference type="Pfam" id="PF01938">
    <property type="entry name" value="TRAM"/>
    <property type="match status" value="1"/>
</dbReference>
<feature type="domain" description="TRAM" evidence="6">
    <location>
        <begin position="3"/>
        <end position="61"/>
    </location>
</feature>
<dbReference type="SUPFAM" id="SSF53335">
    <property type="entry name" value="S-adenosyl-L-methionine-dependent methyltransferases"/>
    <property type="match status" value="1"/>
</dbReference>
<dbReference type="InterPro" id="IPR010280">
    <property type="entry name" value="U5_MeTrfase_fam"/>
</dbReference>
<gene>
    <name evidence="7" type="primary">rlmD</name>
    <name evidence="7" type="ORF">QK289_01455</name>
</gene>
<dbReference type="Gene3D" id="2.40.50.1070">
    <property type="match status" value="1"/>
</dbReference>
<dbReference type="EMBL" id="JASBQV010000001">
    <property type="protein sequence ID" value="MDI3233655.1"/>
    <property type="molecule type" value="Genomic_DNA"/>
</dbReference>
<evidence type="ECO:0000256" key="5">
    <source>
        <dbReference type="PROSITE-ProRule" id="PRU10015"/>
    </source>
</evidence>
<dbReference type="InterPro" id="IPR030391">
    <property type="entry name" value="MeTrfase_TrmA_CS"/>
</dbReference>
<dbReference type="Gene3D" id="2.40.50.140">
    <property type="entry name" value="Nucleic acid-binding proteins"/>
    <property type="match status" value="1"/>
</dbReference>
<keyword evidence="8" id="KW-1185">Reference proteome</keyword>
<evidence type="ECO:0000256" key="1">
    <source>
        <dbReference type="ARBA" id="ARBA00022603"/>
    </source>
</evidence>
<dbReference type="PROSITE" id="PS01230">
    <property type="entry name" value="TRMA_1"/>
    <property type="match status" value="1"/>
</dbReference>
<feature type="binding site" evidence="4">
    <location>
        <position position="284"/>
    </location>
    <ligand>
        <name>S-adenosyl-L-methionine</name>
        <dbReference type="ChEBI" id="CHEBI:59789"/>
    </ligand>
</feature>
<evidence type="ECO:0000313" key="7">
    <source>
        <dbReference type="EMBL" id="MDI3233655.1"/>
    </source>
</evidence>
<comment type="similarity">
    <text evidence="4">Belongs to the class I-like SAM-binding methyltransferase superfamily. RNA M5U methyltransferase family.</text>
</comment>
<dbReference type="CDD" id="cd02440">
    <property type="entry name" value="AdoMet_MTases"/>
    <property type="match status" value="1"/>
</dbReference>
<evidence type="ECO:0000256" key="3">
    <source>
        <dbReference type="ARBA" id="ARBA00022691"/>
    </source>
</evidence>
<dbReference type="GO" id="GO:0032259">
    <property type="term" value="P:methylation"/>
    <property type="evidence" value="ECO:0007669"/>
    <property type="project" value="UniProtKB-KW"/>
</dbReference>
<dbReference type="InterPro" id="IPR029063">
    <property type="entry name" value="SAM-dependent_MTases_sf"/>
</dbReference>
<evidence type="ECO:0000259" key="6">
    <source>
        <dbReference type="PROSITE" id="PS50926"/>
    </source>
</evidence>
<dbReference type="NCBIfam" id="TIGR00479">
    <property type="entry name" value="rumA"/>
    <property type="match status" value="1"/>
</dbReference>
<dbReference type="SUPFAM" id="SSF50249">
    <property type="entry name" value="Nucleic acid-binding proteins"/>
    <property type="match status" value="1"/>
</dbReference>
<dbReference type="RefSeq" id="WP_014971269.1">
    <property type="nucleotide sequence ID" value="NZ_JASBQV010000001.1"/>
</dbReference>
<evidence type="ECO:0000256" key="2">
    <source>
        <dbReference type="ARBA" id="ARBA00022679"/>
    </source>
</evidence>
<sequence>MIPVQKNDEHVVDIVDLTHDGSGVARIDGYTVFIPGALPTEQVKIRITKTTKSYGFGRIIRQKTKSVDRVEPPCPVYNQCGGCQLQHLSYEAELQFKHNRVRDAFARLAGLEIPVHETMGMEDPWGYRNKAQVPVAFQSNKLMAGFYQKRSHRIIDMDYCLIQNKENDEAIQAVRKVLADLKVPAYDEKKNSGVIRHIMARHGYHTNELMIVLVTKVKQLRGVDKIVEGILKAVPNVTSIQHNINPDETNVILGKRNIVLHGPSVIRDQIAGLTYEISPHSFFQVNPLQTEKLYGKALEYAQLTGDEIVVDAYCGIGSISLSLAQQAKHVYGIEMVPQAIDDARRNAKANGIDNVSFEYGTAETVMPALVKNGIKPDVIVVDPPRKGCDEEFLRAAAEVAPKRIVYVSCNASTQARDAKLLVELGYKLMEVTPVDMFPHTTHVESVALFVREEN</sequence>
<feature type="active site" evidence="5">
    <location>
        <position position="409"/>
    </location>
</feature>
<comment type="caution">
    <text evidence="7">The sequence shown here is derived from an EMBL/GenBank/DDBJ whole genome shotgun (WGS) entry which is preliminary data.</text>
</comment>
<dbReference type="Proteomes" id="UP001243286">
    <property type="component" value="Unassembled WGS sequence"/>
</dbReference>
<dbReference type="InterPro" id="IPR012340">
    <property type="entry name" value="NA-bd_OB-fold"/>
</dbReference>
<evidence type="ECO:0000313" key="8">
    <source>
        <dbReference type="Proteomes" id="UP001243286"/>
    </source>
</evidence>
<dbReference type="PROSITE" id="PS51687">
    <property type="entry name" value="SAM_MT_RNA_M5U"/>
    <property type="match status" value="1"/>
</dbReference>
<dbReference type="GO" id="GO:0008168">
    <property type="term" value="F:methyltransferase activity"/>
    <property type="evidence" value="ECO:0007669"/>
    <property type="project" value="UniProtKB-KW"/>
</dbReference>
<dbReference type="InterPro" id="IPR030390">
    <property type="entry name" value="MeTrfase_TrmA_AS"/>
</dbReference>
<dbReference type="EC" id="2.1.1.190" evidence="7"/>
<keyword evidence="3 4" id="KW-0949">S-adenosyl-L-methionine</keyword>
<protein>
    <submittedName>
        <fullName evidence="7">23S rRNA (Uracil(1939)-C(5))-methyltransferase RlmD</fullName>
        <ecNumber evidence="7">2.1.1.190</ecNumber>
    </submittedName>
</protein>